<comment type="pathway">
    <text evidence="1">Cell wall biogenesis; cell wall polysaccharide biosynthesis.</text>
</comment>
<dbReference type="EMBL" id="JBHSWJ010000002">
    <property type="protein sequence ID" value="MFC6712585.1"/>
    <property type="molecule type" value="Genomic_DNA"/>
</dbReference>
<evidence type="ECO:0000313" key="7">
    <source>
        <dbReference type="Proteomes" id="UP001596356"/>
    </source>
</evidence>
<keyword evidence="3 6" id="KW-0328">Glycosyltransferase</keyword>
<dbReference type="SUPFAM" id="SSF53448">
    <property type="entry name" value="Nucleotide-diphospho-sugar transferases"/>
    <property type="match status" value="1"/>
</dbReference>
<dbReference type="Gene3D" id="3.90.550.10">
    <property type="entry name" value="Spore Coat Polysaccharide Biosynthesis Protein SpsA, Chain A"/>
    <property type="match status" value="1"/>
</dbReference>
<gene>
    <name evidence="6" type="ORF">ACFQBT_01445</name>
</gene>
<comment type="caution">
    <text evidence="6">The sequence shown here is derived from an EMBL/GenBank/DDBJ whole genome shotgun (WGS) entry which is preliminary data.</text>
</comment>
<dbReference type="InterPro" id="IPR027791">
    <property type="entry name" value="Galactosyl_T_C"/>
</dbReference>
<dbReference type="GO" id="GO:0016757">
    <property type="term" value="F:glycosyltransferase activity"/>
    <property type="evidence" value="ECO:0007669"/>
    <property type="project" value="UniProtKB-KW"/>
</dbReference>
<organism evidence="6 7">
    <name type="scientific">Branchiibius cervicis</name>
    <dbReference type="NCBI Taxonomy" id="908252"/>
    <lineage>
        <taxon>Bacteria</taxon>
        <taxon>Bacillati</taxon>
        <taxon>Actinomycetota</taxon>
        <taxon>Actinomycetes</taxon>
        <taxon>Micrococcales</taxon>
        <taxon>Dermacoccaceae</taxon>
        <taxon>Branchiibius</taxon>
    </lineage>
</organism>
<evidence type="ECO:0000256" key="1">
    <source>
        <dbReference type="ARBA" id="ARBA00004776"/>
    </source>
</evidence>
<dbReference type="Proteomes" id="UP001596356">
    <property type="component" value="Unassembled WGS sequence"/>
</dbReference>
<sequence length="153" mass="16601">MADPPVLSAMAVPDRGRPVLADGAVQAESDFTTFWSLNFALGQSDWAAVGGFDEAYVGYGGEDTDFGQRLGRVGGRLVWTGGATALHQWHETQSPPVGHLADIVRNANLFAQRWGWWPMEGWLEGFRAQGLAQQDGPGGRWRVAAEQMTPESS</sequence>
<dbReference type="Pfam" id="PF02709">
    <property type="entry name" value="Glyco_transf_7C"/>
    <property type="match status" value="1"/>
</dbReference>
<dbReference type="PANTHER" id="PTHR43179:SF12">
    <property type="entry name" value="GALACTOFURANOSYLTRANSFERASE GLFT2"/>
    <property type="match status" value="1"/>
</dbReference>
<reference evidence="7" key="1">
    <citation type="journal article" date="2019" name="Int. J. Syst. Evol. Microbiol.">
        <title>The Global Catalogue of Microorganisms (GCM) 10K type strain sequencing project: providing services to taxonomists for standard genome sequencing and annotation.</title>
        <authorList>
            <consortium name="The Broad Institute Genomics Platform"/>
            <consortium name="The Broad Institute Genome Sequencing Center for Infectious Disease"/>
            <person name="Wu L."/>
            <person name="Ma J."/>
        </authorList>
    </citation>
    <scope>NUCLEOTIDE SEQUENCE [LARGE SCALE GENOMIC DNA]</scope>
    <source>
        <strain evidence="7">NBRC 106593</strain>
    </source>
</reference>
<evidence type="ECO:0000259" key="5">
    <source>
        <dbReference type="Pfam" id="PF02709"/>
    </source>
</evidence>
<keyword evidence="4" id="KW-0808">Transferase</keyword>
<name>A0ABW2ANF1_9MICO</name>
<dbReference type="InterPro" id="IPR029044">
    <property type="entry name" value="Nucleotide-diphossugar_trans"/>
</dbReference>
<evidence type="ECO:0000313" key="6">
    <source>
        <dbReference type="EMBL" id="MFC6712585.1"/>
    </source>
</evidence>
<accession>A0ABW2ANF1</accession>
<dbReference type="RefSeq" id="WP_377820057.1">
    <property type="nucleotide sequence ID" value="NZ_JBHSWJ010000002.1"/>
</dbReference>
<comment type="similarity">
    <text evidence="2">Belongs to the glycosyltransferase 2 family.</text>
</comment>
<keyword evidence="7" id="KW-1185">Reference proteome</keyword>
<evidence type="ECO:0000256" key="2">
    <source>
        <dbReference type="ARBA" id="ARBA00006739"/>
    </source>
</evidence>
<proteinExistence type="inferred from homology"/>
<evidence type="ECO:0000256" key="3">
    <source>
        <dbReference type="ARBA" id="ARBA00022676"/>
    </source>
</evidence>
<dbReference type="PANTHER" id="PTHR43179">
    <property type="entry name" value="RHAMNOSYLTRANSFERASE WBBL"/>
    <property type="match status" value="1"/>
</dbReference>
<feature type="domain" description="Galactosyltransferase C-terminal" evidence="5">
    <location>
        <begin position="28"/>
        <end position="76"/>
    </location>
</feature>
<evidence type="ECO:0000256" key="4">
    <source>
        <dbReference type="ARBA" id="ARBA00022679"/>
    </source>
</evidence>
<protein>
    <submittedName>
        <fullName evidence="6">Galactosyltransferase-related protein</fullName>
    </submittedName>
</protein>